<comment type="similarity">
    <text evidence="6">Belongs to the eukaryotic/archaeal RNase P protein component 1 family.</text>
</comment>
<reference evidence="7 8" key="1">
    <citation type="submission" date="2018-05" db="EMBL/GenBank/DDBJ databases">
        <title>Complete Genome Sequences of Extremely Thermoacidophilic, Metal-Mobilizing Type-Strain Members of the Archaeal Family Sulfolobaceae: Acidianus brierleyi DSM-1651T, Acidianus sulfidivorans DSM-18786T, Metallosphaera hakonensis DSM-7519T, and Metallosphaera prunae DSM-10039T.</title>
        <authorList>
            <person name="Counts J.A."/>
            <person name="Kelly R.M."/>
        </authorList>
    </citation>
    <scope>NUCLEOTIDE SEQUENCE [LARGE SCALE GENOMIC DNA]</scope>
    <source>
        <strain evidence="7 8">HO1-1</strain>
    </source>
</reference>
<dbReference type="InterPro" id="IPR002730">
    <property type="entry name" value="Rpp29/RNP1"/>
</dbReference>
<comment type="subunit">
    <text evidence="6">Consists of a catalytic RNA component and at least 4-5 protein subunits.</text>
</comment>
<protein>
    <recommendedName>
        <fullName evidence="6">Ribonuclease P protein component 1</fullName>
        <shortName evidence="6">RNase P component 1</shortName>
        <ecNumber evidence="6">3.1.26.5</ecNumber>
    </recommendedName>
    <alternativeName>
        <fullName evidence="6">Rpp29</fullName>
    </alternativeName>
</protein>
<keyword evidence="2 6" id="KW-0819">tRNA processing</keyword>
<dbReference type="GO" id="GO:0001682">
    <property type="term" value="P:tRNA 5'-leader removal"/>
    <property type="evidence" value="ECO:0007669"/>
    <property type="project" value="UniProtKB-UniRule"/>
</dbReference>
<dbReference type="InterPro" id="IPR023534">
    <property type="entry name" value="Rof/RNase_P-like"/>
</dbReference>
<keyword evidence="3 6" id="KW-0540">Nuclease</keyword>
<accession>A0A2U9ITV0</accession>
<keyword evidence="5 6" id="KW-0378">Hydrolase</keyword>
<gene>
    <name evidence="6" type="primary">rnp1</name>
    <name evidence="7" type="ORF">DFR87_06475</name>
</gene>
<reference evidence="8" key="2">
    <citation type="submission" date="2020-03" db="EMBL/GenBank/DDBJ databases">
        <title>Complete Genome Sequences of Extremely Thermoacidophilic, Metal-Mobilizing Type-Strain Members of the Archaeal Family Sulfolobaceae: Acidianus brierleyi DSM-1651T, Acidianus sulfidivorans DSM-18786T, Metallosphaera hakonensis DSM-7519T, and Metallosphaera prunae DSM-10039T.</title>
        <authorList>
            <person name="Counts J.A."/>
            <person name="Kelly R.M."/>
        </authorList>
    </citation>
    <scope>NUCLEOTIDE SEQUENCE [LARGE SCALE GENOMIC DNA]</scope>
    <source>
        <strain evidence="8">HO1-1</strain>
    </source>
</reference>
<dbReference type="KEGG" id="mhk:DFR87_06475"/>
<dbReference type="Gene3D" id="2.30.30.210">
    <property type="entry name" value="Ribonuclease P/MRP, subunit p29"/>
    <property type="match status" value="1"/>
</dbReference>
<keyword evidence="8" id="KW-1185">Reference proteome</keyword>
<dbReference type="EC" id="3.1.26.5" evidence="6"/>
<dbReference type="EMBL" id="CP029287">
    <property type="protein sequence ID" value="AWR99405.1"/>
    <property type="molecule type" value="Genomic_DNA"/>
</dbReference>
<dbReference type="InterPro" id="IPR036980">
    <property type="entry name" value="RNase_P/MRP_Rpp29_sf"/>
</dbReference>
<evidence type="ECO:0000256" key="3">
    <source>
        <dbReference type="ARBA" id="ARBA00022722"/>
    </source>
</evidence>
<evidence type="ECO:0000256" key="2">
    <source>
        <dbReference type="ARBA" id="ARBA00022694"/>
    </source>
</evidence>
<dbReference type="HAMAP" id="MF_00754">
    <property type="entry name" value="RNase_P_1"/>
    <property type="match status" value="1"/>
</dbReference>
<reference evidence="8" key="3">
    <citation type="submission" date="2020-03" db="EMBL/GenBank/DDBJ databases">
        <title>Sequencing and Assembly of Multiple Reported Metal-Biooxidizing Members of the Extremely Thermoacidophilic Archaeal Family Sulfolobaceae.</title>
        <authorList>
            <person name="Counts J.A."/>
            <person name="Kelly R.M."/>
        </authorList>
    </citation>
    <scope>NUCLEOTIDE SEQUENCE [LARGE SCALE GENOMIC DNA]</scope>
    <source>
        <strain evidence="8">HO1-1</strain>
    </source>
</reference>
<dbReference type="OrthoDB" id="39019at2157"/>
<evidence type="ECO:0000256" key="6">
    <source>
        <dbReference type="HAMAP-Rule" id="MF_00754"/>
    </source>
</evidence>
<evidence type="ECO:0000256" key="1">
    <source>
        <dbReference type="ARBA" id="ARBA00022490"/>
    </source>
</evidence>
<keyword evidence="4 6" id="KW-0255">Endonuclease</keyword>
<dbReference type="SUPFAM" id="SSF101744">
    <property type="entry name" value="Rof/RNase P subunit-like"/>
    <property type="match status" value="1"/>
</dbReference>
<keyword evidence="1 6" id="KW-0963">Cytoplasm</keyword>
<comment type="subcellular location">
    <subcellularLocation>
        <location evidence="6">Cytoplasm</location>
    </subcellularLocation>
</comment>
<dbReference type="Pfam" id="PF01868">
    <property type="entry name" value="RNase_P-MRP_p29"/>
    <property type="match status" value="1"/>
</dbReference>
<dbReference type="InterPro" id="IPR023538">
    <property type="entry name" value="RNP1"/>
</dbReference>
<dbReference type="GeneID" id="36834971"/>
<name>A0A2U9ITV0_9CREN</name>
<evidence type="ECO:0000256" key="5">
    <source>
        <dbReference type="ARBA" id="ARBA00022801"/>
    </source>
</evidence>
<evidence type="ECO:0000256" key="4">
    <source>
        <dbReference type="ARBA" id="ARBA00022759"/>
    </source>
</evidence>
<dbReference type="STRING" id="1293036.GCA_001315825_01913"/>
<comment type="catalytic activity">
    <reaction evidence="6">
        <text>Endonucleolytic cleavage of RNA, removing 5'-extranucleotides from tRNA precursor.</text>
        <dbReference type="EC" id="3.1.26.5"/>
    </reaction>
</comment>
<dbReference type="Proteomes" id="UP000247586">
    <property type="component" value="Chromosome"/>
</dbReference>
<dbReference type="GO" id="GO:0030677">
    <property type="term" value="C:ribonuclease P complex"/>
    <property type="evidence" value="ECO:0007669"/>
    <property type="project" value="UniProtKB-UniRule"/>
</dbReference>
<dbReference type="GO" id="GO:0005737">
    <property type="term" value="C:cytoplasm"/>
    <property type="evidence" value="ECO:0007669"/>
    <property type="project" value="UniProtKB-SubCell"/>
</dbReference>
<evidence type="ECO:0000313" key="7">
    <source>
        <dbReference type="EMBL" id="AWR99405.1"/>
    </source>
</evidence>
<sequence>MRKNNFLQYDLIGKNIRIISYSDPYLVGKTGIVLLETERTLLIDDGQSRFIVFKSNGVFELDFKRHRVCICGEALVGKPVKRLR</sequence>
<dbReference type="AlphaFoldDB" id="A0A2U9ITV0"/>
<dbReference type="GO" id="GO:0004526">
    <property type="term" value="F:ribonuclease P activity"/>
    <property type="evidence" value="ECO:0007669"/>
    <property type="project" value="UniProtKB-UniRule"/>
</dbReference>
<dbReference type="RefSeq" id="WP_110369164.1">
    <property type="nucleotide sequence ID" value="NZ_CP029287.2"/>
</dbReference>
<comment type="function">
    <text evidence="6">Part of ribonuclease P, a protein complex that generates mature tRNA molecules by cleaving their 5'-ends.</text>
</comment>
<proteinExistence type="inferred from homology"/>
<dbReference type="GO" id="GO:0003723">
    <property type="term" value="F:RNA binding"/>
    <property type="evidence" value="ECO:0007669"/>
    <property type="project" value="InterPro"/>
</dbReference>
<organism evidence="7 8">
    <name type="scientific">Metallosphaera hakonensis JCM 8857 = DSM 7519</name>
    <dbReference type="NCBI Taxonomy" id="1293036"/>
    <lineage>
        <taxon>Archaea</taxon>
        <taxon>Thermoproteota</taxon>
        <taxon>Thermoprotei</taxon>
        <taxon>Sulfolobales</taxon>
        <taxon>Sulfolobaceae</taxon>
        <taxon>Metallosphaera</taxon>
    </lineage>
</organism>
<evidence type="ECO:0000313" key="8">
    <source>
        <dbReference type="Proteomes" id="UP000247586"/>
    </source>
</evidence>